<evidence type="ECO:0000313" key="2">
    <source>
        <dbReference type="Proteomes" id="UP000095287"/>
    </source>
</evidence>
<sequence length="339" mass="37666">MTASATTTVQEFEVVPEQALRNEQVEFLLGMQLNQAITVLTNNARTMKNIELSYSKKEPLSRDITVTLKNDGVRLHFCAKKHRLRLIEVYDLRNIVLRFGTSVFSKPGTEANYTTVEGTFGATHPGTFDTKQKLFMLSWRGVAFWFATGQDSSTVPSTYSPGLGSLHFSNASMPPATRMTIFHGASPLTASEPSIPPQTFVGGSNLHHLEAIRQNNVITGLKFSFYAETPAAGRSENLFGIGKFEPIISFGDSQESVMSALGAPSKIYYKSDDRMLIQRSGQDRQGGENMSDNRPDFFFNYFSLGVNCYRTLYLLVPTSFSFSSVLEPLFTVLSHKTLN</sequence>
<dbReference type="GO" id="GO:0005802">
    <property type="term" value="C:trans-Golgi network"/>
    <property type="evidence" value="ECO:0007669"/>
    <property type="project" value="TreeGrafter"/>
</dbReference>
<dbReference type="PANTHER" id="PTHR13465:SF2">
    <property type="entry name" value="PHAGOSOME ASSEMBLY FACTOR 1"/>
    <property type="match status" value="1"/>
</dbReference>
<dbReference type="GO" id="GO:0043001">
    <property type="term" value="P:Golgi to plasma membrane protein transport"/>
    <property type="evidence" value="ECO:0007669"/>
    <property type="project" value="TreeGrafter"/>
</dbReference>
<keyword evidence="2" id="KW-1185">Reference proteome</keyword>
<dbReference type="InterPro" id="IPR039156">
    <property type="entry name" value="PHAF1/BROMI"/>
</dbReference>
<evidence type="ECO:0000313" key="3">
    <source>
        <dbReference type="WBParaSite" id="L893_g1090.t1"/>
    </source>
</evidence>
<reference evidence="3" key="1">
    <citation type="submission" date="2016-11" db="UniProtKB">
        <authorList>
            <consortium name="WormBaseParasite"/>
        </authorList>
    </citation>
    <scope>IDENTIFICATION</scope>
</reference>
<dbReference type="Proteomes" id="UP000095287">
    <property type="component" value="Unplaced"/>
</dbReference>
<organism evidence="2 3">
    <name type="scientific">Steinernema glaseri</name>
    <dbReference type="NCBI Taxonomy" id="37863"/>
    <lineage>
        <taxon>Eukaryota</taxon>
        <taxon>Metazoa</taxon>
        <taxon>Ecdysozoa</taxon>
        <taxon>Nematoda</taxon>
        <taxon>Chromadorea</taxon>
        <taxon>Rhabditida</taxon>
        <taxon>Tylenchina</taxon>
        <taxon>Panagrolaimomorpha</taxon>
        <taxon>Strongyloidoidea</taxon>
        <taxon>Steinernematidae</taxon>
        <taxon>Steinernema</taxon>
    </lineage>
</organism>
<proteinExistence type="inferred from homology"/>
<accession>A0A1I7XYY9</accession>
<protein>
    <submittedName>
        <fullName evidence="3">LAM_G_DOMAIN domain-containing protein</fullName>
    </submittedName>
</protein>
<evidence type="ECO:0000256" key="1">
    <source>
        <dbReference type="ARBA" id="ARBA00024339"/>
    </source>
</evidence>
<dbReference type="Pfam" id="PF03676">
    <property type="entry name" value="PHAF1"/>
    <property type="match status" value="1"/>
</dbReference>
<dbReference type="InterPro" id="IPR005373">
    <property type="entry name" value="PHAF1"/>
</dbReference>
<comment type="similarity">
    <text evidence="1">Belongs to the PHAF1 family.</text>
</comment>
<name>A0A1I7XYY9_9BILA</name>
<dbReference type="AlphaFoldDB" id="A0A1I7XYY9"/>
<dbReference type="WBParaSite" id="L893_g1090.t1">
    <property type="protein sequence ID" value="L893_g1090.t1"/>
    <property type="gene ID" value="L893_g1090"/>
</dbReference>
<dbReference type="PANTHER" id="PTHR13465">
    <property type="entry name" value="UPF0183 PROTEIN"/>
    <property type="match status" value="1"/>
</dbReference>